<dbReference type="PANTHER" id="PTHR12393">
    <property type="entry name" value="SPHINGOMYELIN PHOSPHODIESTERASE RELATED"/>
    <property type="match status" value="1"/>
</dbReference>
<dbReference type="GO" id="GO:0030149">
    <property type="term" value="P:sphingolipid catabolic process"/>
    <property type="evidence" value="ECO:0007669"/>
    <property type="project" value="TreeGrafter"/>
</dbReference>
<dbReference type="GO" id="GO:0046513">
    <property type="term" value="P:ceramide biosynthetic process"/>
    <property type="evidence" value="ECO:0007669"/>
    <property type="project" value="TreeGrafter"/>
</dbReference>
<reference evidence="1 2" key="1">
    <citation type="journal article" date="2023" name="Commun. Biol.">
        <title>Reorganization of the ancestral sex-determining regions during the evolution of trioecy in Pleodorina starrii.</title>
        <authorList>
            <person name="Takahashi K."/>
            <person name="Suzuki S."/>
            <person name="Kawai-Toyooka H."/>
            <person name="Yamamoto K."/>
            <person name="Hamaji T."/>
            <person name="Ootsuki R."/>
            <person name="Yamaguchi H."/>
            <person name="Kawachi M."/>
            <person name="Higashiyama T."/>
            <person name="Nozaki H."/>
        </authorList>
    </citation>
    <scope>NUCLEOTIDE SEQUENCE [LARGE SCALE GENOMIC DNA]</scope>
    <source>
        <strain evidence="1 2">NIES-4479</strain>
    </source>
</reference>
<dbReference type="AlphaFoldDB" id="A0A9W6F9V1"/>
<dbReference type="EMBL" id="BRXU01000042">
    <property type="protein sequence ID" value="GLC61125.1"/>
    <property type="molecule type" value="Genomic_DNA"/>
</dbReference>
<dbReference type="InterPro" id="IPR036770">
    <property type="entry name" value="Ankyrin_rpt-contain_sf"/>
</dbReference>
<dbReference type="SUPFAM" id="SSF48403">
    <property type="entry name" value="Ankyrin repeat"/>
    <property type="match status" value="1"/>
</dbReference>
<dbReference type="GO" id="GO:0005783">
    <property type="term" value="C:endoplasmic reticulum"/>
    <property type="evidence" value="ECO:0007669"/>
    <property type="project" value="TreeGrafter"/>
</dbReference>
<comment type="caution">
    <text evidence="1">The sequence shown here is derived from an EMBL/GenBank/DDBJ whole genome shotgun (WGS) entry which is preliminary data.</text>
</comment>
<dbReference type="SUPFAM" id="SSF140860">
    <property type="entry name" value="Pseudo ankyrin repeat-like"/>
    <property type="match status" value="1"/>
</dbReference>
<protein>
    <recommendedName>
        <fullName evidence="3">Ankyrin repeat domain-containing protein</fullName>
    </recommendedName>
</protein>
<dbReference type="GO" id="GO:0004620">
    <property type="term" value="F:phospholipase activity"/>
    <property type="evidence" value="ECO:0007669"/>
    <property type="project" value="TreeGrafter"/>
</dbReference>
<keyword evidence="2" id="KW-1185">Reference proteome</keyword>
<name>A0A9W6F9V1_9CHLO</name>
<dbReference type="GO" id="GO:0016020">
    <property type="term" value="C:membrane"/>
    <property type="evidence" value="ECO:0007669"/>
    <property type="project" value="TreeGrafter"/>
</dbReference>
<dbReference type="GO" id="GO:0071944">
    <property type="term" value="C:cell periphery"/>
    <property type="evidence" value="ECO:0007669"/>
    <property type="project" value="TreeGrafter"/>
</dbReference>
<dbReference type="PANTHER" id="PTHR12393:SF6">
    <property type="entry name" value="SPHINGOMYELIN PHOSPHODIESTERASE 2"/>
    <property type="match status" value="1"/>
</dbReference>
<accession>A0A9W6F9V1</accession>
<gene>
    <name evidence="1" type="primary">PLEST010588</name>
    <name evidence="1" type="ORF">PLESTB_001720600</name>
</gene>
<evidence type="ECO:0008006" key="3">
    <source>
        <dbReference type="Google" id="ProtNLM"/>
    </source>
</evidence>
<sequence>MEGHCSPPWELLTGELVERVASLLPPNEVACTMRLINKSTARQLRGWTLVRLSQPAPHHAFVRRWGTERGMRDLSLQQRQQLLCLTARSGVIANLDIAIAAVGCPLTKQVSTAAVEAGHLEMCDWLVEPERGCPLDAEAAAKAAAKAGNMTALCWVLQRAGAHDPATRKAAAQKALLLAARGGHRALCEELLPVVENPYLEEAVWRAAEGGHEDLVYWLLDELDKLRVEIEHKELLMSAVYGFELSALQRLFDFRLGSMVVDEYEEFKEDSGWHLVAAAIASPGSDWRAKLEWLDAEGIHMQEGGLEQFMWLDMLDWEPLPKLVDAVERVVLLREQRLMAPRATAGLCSSAIAVSSLPVVQLLLSAEGALGSDDDMVAAAAEVGNVDVLLQLLATGLPMTLNAAKRAARRGHLHVLQRLLLEGPDAVGPAAAAAAAEVLQAALQDPGLMKCGAESGSLEMVVWLRERGCPWDADAFEGAADSGNAAMLEWMAAQGCPMGSTGEAYLKAGRNGDFATLRCLRRLGCPWGPDSSTFNRAIYNGGNNNERNAPYCSLPVLSWLVTEGCPVNWHEARVMAALREDEEVRAWVESNP</sequence>
<proteinExistence type="predicted"/>
<dbReference type="Proteomes" id="UP001165080">
    <property type="component" value="Unassembled WGS sequence"/>
</dbReference>
<dbReference type="Gene3D" id="1.25.40.20">
    <property type="entry name" value="Ankyrin repeat-containing domain"/>
    <property type="match status" value="2"/>
</dbReference>
<organism evidence="1 2">
    <name type="scientific">Pleodorina starrii</name>
    <dbReference type="NCBI Taxonomy" id="330485"/>
    <lineage>
        <taxon>Eukaryota</taxon>
        <taxon>Viridiplantae</taxon>
        <taxon>Chlorophyta</taxon>
        <taxon>core chlorophytes</taxon>
        <taxon>Chlorophyceae</taxon>
        <taxon>CS clade</taxon>
        <taxon>Chlamydomonadales</taxon>
        <taxon>Volvocaceae</taxon>
        <taxon>Pleodorina</taxon>
    </lineage>
</organism>
<evidence type="ECO:0000313" key="2">
    <source>
        <dbReference type="Proteomes" id="UP001165080"/>
    </source>
</evidence>
<evidence type="ECO:0000313" key="1">
    <source>
        <dbReference type="EMBL" id="GLC61125.1"/>
    </source>
</evidence>